<keyword evidence="2" id="KW-1185">Reference proteome</keyword>
<evidence type="ECO:0000313" key="1">
    <source>
        <dbReference type="EMBL" id="KAJ9093033.1"/>
    </source>
</evidence>
<organism evidence="1 2">
    <name type="scientific">Naganishia cerealis</name>
    <dbReference type="NCBI Taxonomy" id="610337"/>
    <lineage>
        <taxon>Eukaryota</taxon>
        <taxon>Fungi</taxon>
        <taxon>Dikarya</taxon>
        <taxon>Basidiomycota</taxon>
        <taxon>Agaricomycotina</taxon>
        <taxon>Tremellomycetes</taxon>
        <taxon>Filobasidiales</taxon>
        <taxon>Filobasidiaceae</taxon>
        <taxon>Naganishia</taxon>
    </lineage>
</organism>
<reference evidence="1" key="1">
    <citation type="submission" date="2023-04" db="EMBL/GenBank/DDBJ databases">
        <title>Draft Genome sequencing of Naganishia species isolated from polar environments using Oxford Nanopore Technology.</title>
        <authorList>
            <person name="Leo P."/>
            <person name="Venkateswaran K."/>
        </authorList>
    </citation>
    <scope>NUCLEOTIDE SEQUENCE</scope>
    <source>
        <strain evidence="1">MNA-CCFEE 5261</strain>
    </source>
</reference>
<dbReference type="Proteomes" id="UP001241377">
    <property type="component" value="Unassembled WGS sequence"/>
</dbReference>
<protein>
    <submittedName>
        <fullName evidence="1">Uncharacterized protein</fullName>
    </submittedName>
</protein>
<evidence type="ECO:0000313" key="2">
    <source>
        <dbReference type="Proteomes" id="UP001241377"/>
    </source>
</evidence>
<proteinExistence type="predicted"/>
<accession>A0ACC2V1R7</accession>
<name>A0ACC2V1R7_9TREE</name>
<comment type="caution">
    <text evidence="1">The sequence shown here is derived from an EMBL/GenBank/DDBJ whole genome shotgun (WGS) entry which is preliminary data.</text>
</comment>
<gene>
    <name evidence="1" type="ORF">QFC19_008528</name>
</gene>
<sequence>MILCHFALSHFTAVETKFEQMAFSDTITETWAHIVGQFSNQNNDIWSTLHSLKSRIGAQSELFIHELKSANSDSVLQDVKGLKITPVTVTLAAVVLTTLVIVGSVAGGNSSNQSQGKKKKKPKKKVSRAQKANHEIQKVLDYVEDNYVPQIDEYLSEYKSMKPEDVQYKYKYFEEMLLKELMKLDGIDVTGNEVLRENRRKVIKFVQDHQKRLDKFKREAKF</sequence>
<dbReference type="EMBL" id="JASBWR010000128">
    <property type="protein sequence ID" value="KAJ9093033.1"/>
    <property type="molecule type" value="Genomic_DNA"/>
</dbReference>